<dbReference type="Proteomes" id="UP000033187">
    <property type="component" value="Chromosome 1"/>
</dbReference>
<dbReference type="GO" id="GO:0005886">
    <property type="term" value="C:plasma membrane"/>
    <property type="evidence" value="ECO:0007669"/>
    <property type="project" value="UniProtKB-SubCell"/>
</dbReference>
<protein>
    <recommendedName>
        <fullName evidence="8">Major facilitator superfamily (MFS) profile domain-containing protein</fullName>
    </recommendedName>
</protein>
<keyword evidence="3" id="KW-1003">Cell membrane</keyword>
<evidence type="ECO:0000313" key="10">
    <source>
        <dbReference type="Proteomes" id="UP000033187"/>
    </source>
</evidence>
<evidence type="ECO:0000259" key="8">
    <source>
        <dbReference type="PROSITE" id="PS50850"/>
    </source>
</evidence>
<dbReference type="Gene3D" id="1.20.1250.20">
    <property type="entry name" value="MFS general substrate transporter like domains"/>
    <property type="match status" value="2"/>
</dbReference>
<dbReference type="Pfam" id="PF07690">
    <property type="entry name" value="MFS_1"/>
    <property type="match status" value="1"/>
</dbReference>
<keyword evidence="10" id="KW-1185">Reference proteome</keyword>
<dbReference type="AlphaFoldDB" id="A0A0D6JGF2"/>
<evidence type="ECO:0000256" key="7">
    <source>
        <dbReference type="SAM" id="Phobius"/>
    </source>
</evidence>
<feature type="domain" description="Major facilitator superfamily (MFS) profile" evidence="8">
    <location>
        <begin position="32"/>
        <end position="421"/>
    </location>
</feature>
<feature type="transmembrane region" description="Helical" evidence="7">
    <location>
        <begin position="184"/>
        <end position="202"/>
    </location>
</feature>
<evidence type="ECO:0000313" key="9">
    <source>
        <dbReference type="EMBL" id="CPR19420.1"/>
    </source>
</evidence>
<feature type="transmembrane region" description="Helical" evidence="7">
    <location>
        <begin position="98"/>
        <end position="117"/>
    </location>
</feature>
<feature type="transmembrane region" description="Helical" evidence="7">
    <location>
        <begin position="397"/>
        <end position="416"/>
    </location>
</feature>
<dbReference type="SUPFAM" id="SSF103473">
    <property type="entry name" value="MFS general substrate transporter"/>
    <property type="match status" value="1"/>
</dbReference>
<dbReference type="RefSeq" id="WP_244464891.1">
    <property type="nucleotide sequence ID" value="NZ_LN829118.1"/>
</dbReference>
<dbReference type="PROSITE" id="PS50850">
    <property type="entry name" value="MFS"/>
    <property type="match status" value="1"/>
</dbReference>
<evidence type="ECO:0000256" key="5">
    <source>
        <dbReference type="ARBA" id="ARBA00022989"/>
    </source>
</evidence>
<reference evidence="10" key="1">
    <citation type="submission" date="2015-02" db="EMBL/GenBank/DDBJ databases">
        <authorList>
            <person name="Chooi Y.-H."/>
        </authorList>
    </citation>
    <scope>NUCLEOTIDE SEQUENCE [LARGE SCALE GENOMIC DNA]</scope>
    <source>
        <strain evidence="10">strain Y</strain>
    </source>
</reference>
<gene>
    <name evidence="9" type="ORF">YBN1229_v1_2158</name>
</gene>
<feature type="transmembrane region" description="Helical" evidence="7">
    <location>
        <begin position="331"/>
        <end position="351"/>
    </location>
</feature>
<proteinExistence type="predicted"/>
<dbReference type="InterPro" id="IPR020846">
    <property type="entry name" value="MFS_dom"/>
</dbReference>
<accession>A0A0D6JGF2</accession>
<keyword evidence="2" id="KW-0813">Transport</keyword>
<dbReference type="InterPro" id="IPR036259">
    <property type="entry name" value="MFS_trans_sf"/>
</dbReference>
<keyword evidence="6 7" id="KW-0472">Membrane</keyword>
<feature type="transmembrane region" description="Helical" evidence="7">
    <location>
        <begin position="33"/>
        <end position="57"/>
    </location>
</feature>
<evidence type="ECO:0000256" key="3">
    <source>
        <dbReference type="ARBA" id="ARBA00022475"/>
    </source>
</evidence>
<dbReference type="InterPro" id="IPR050171">
    <property type="entry name" value="MFS_Transporters"/>
</dbReference>
<dbReference type="EMBL" id="LN829119">
    <property type="protein sequence ID" value="CPR19420.1"/>
    <property type="molecule type" value="Genomic_DNA"/>
</dbReference>
<dbReference type="PANTHER" id="PTHR23517">
    <property type="entry name" value="RESISTANCE PROTEIN MDTM, PUTATIVE-RELATED-RELATED"/>
    <property type="match status" value="1"/>
</dbReference>
<dbReference type="KEGG" id="fil:BN1229_v1_2158"/>
<feature type="transmembrane region" description="Helical" evidence="7">
    <location>
        <begin position="123"/>
        <end position="144"/>
    </location>
</feature>
<comment type="subcellular location">
    <subcellularLocation>
        <location evidence="1">Cell membrane</location>
        <topology evidence="1">Multi-pass membrane protein</topology>
    </subcellularLocation>
</comment>
<dbReference type="PANTHER" id="PTHR23517:SF2">
    <property type="entry name" value="MULTIDRUG RESISTANCE PROTEIN MDTH"/>
    <property type="match status" value="1"/>
</dbReference>
<feature type="transmembrane region" description="Helical" evidence="7">
    <location>
        <begin position="275"/>
        <end position="298"/>
    </location>
</feature>
<feature type="transmembrane region" description="Helical" evidence="7">
    <location>
        <begin position="236"/>
        <end position="255"/>
    </location>
</feature>
<sequence>MIVITSIIRHGYGACDHLGYAHHVRAMQDRTHFLFLNVGHFLDHLFMLIFATVAALVLSQEWGLSYAELIPYATPGFIAFGLFALPAGWLADRWSREGMMAVFFIGVGLAAIATSLAQTPLEIAVGLFVVGVFGAIYHPVGLAMVARGGKRMGMDIAINGVWGNMGVGSAALITGFLIDQTGWRAAFWLPGVFSILVGLAYLGTFRDRVGLRNGAVTSMAKSTSSAGREDADWRRLLLRISVIVFFTTAVSSIVFQGTTFALPKVFEERLSGIAASATAVGWLAFLVFGIASFAQLVVGSLLDRYGARLVFSGLALLQIAFFLMMPGLSDWPALIVALGFMLGAFGQIPINDYMIGRLAKSELRASIYGTRFIVSFSVLAAVLPLIAWVHHSWGFDALFYILAASAAAILCAVSLLPAKLPEAPGSPAALPTNLSVAADQSAKAT</sequence>
<evidence type="ECO:0000256" key="2">
    <source>
        <dbReference type="ARBA" id="ARBA00022448"/>
    </source>
</evidence>
<dbReference type="GO" id="GO:0022857">
    <property type="term" value="F:transmembrane transporter activity"/>
    <property type="evidence" value="ECO:0007669"/>
    <property type="project" value="InterPro"/>
</dbReference>
<feature type="transmembrane region" description="Helical" evidence="7">
    <location>
        <begin position="305"/>
        <end position="325"/>
    </location>
</feature>
<keyword evidence="5 7" id="KW-1133">Transmembrane helix</keyword>
<keyword evidence="4 7" id="KW-0812">Transmembrane</keyword>
<dbReference type="InterPro" id="IPR011701">
    <property type="entry name" value="MFS"/>
</dbReference>
<evidence type="ECO:0000256" key="4">
    <source>
        <dbReference type="ARBA" id="ARBA00022692"/>
    </source>
</evidence>
<dbReference type="KEGG" id="fiy:BN1229_v1_2158"/>
<feature type="transmembrane region" description="Helical" evidence="7">
    <location>
        <begin position="156"/>
        <end position="178"/>
    </location>
</feature>
<name>A0A0D6JGF2_9HYPH</name>
<feature type="transmembrane region" description="Helical" evidence="7">
    <location>
        <begin position="69"/>
        <end position="91"/>
    </location>
</feature>
<evidence type="ECO:0000256" key="6">
    <source>
        <dbReference type="ARBA" id="ARBA00023136"/>
    </source>
</evidence>
<evidence type="ECO:0000256" key="1">
    <source>
        <dbReference type="ARBA" id="ARBA00004651"/>
    </source>
</evidence>
<organism evidence="9 10">
    <name type="scientific">Candidatus Filomicrobium marinum</name>
    <dbReference type="NCBI Taxonomy" id="1608628"/>
    <lineage>
        <taxon>Bacteria</taxon>
        <taxon>Pseudomonadati</taxon>
        <taxon>Pseudomonadota</taxon>
        <taxon>Alphaproteobacteria</taxon>
        <taxon>Hyphomicrobiales</taxon>
        <taxon>Hyphomicrobiaceae</taxon>
        <taxon>Filomicrobium</taxon>
    </lineage>
</organism>
<feature type="transmembrane region" description="Helical" evidence="7">
    <location>
        <begin position="372"/>
        <end position="391"/>
    </location>
</feature>